<dbReference type="AlphaFoldDB" id="A0A401SQP9"/>
<protein>
    <recommendedName>
        <fullName evidence="6">DH domain-containing protein</fullName>
    </recommendedName>
</protein>
<dbReference type="CDD" id="cd00160">
    <property type="entry name" value="RhoGEF"/>
    <property type="match status" value="1"/>
</dbReference>
<dbReference type="GO" id="GO:0030335">
    <property type="term" value="P:positive regulation of cell migration"/>
    <property type="evidence" value="ECO:0007669"/>
    <property type="project" value="TreeGrafter"/>
</dbReference>
<name>A0A401SQP9_CHIPU</name>
<sequence length="517" mass="59644">MELGEEEPLQRGVSWVGFLSANQEREQPGSGKFKKESTETDSQVSFPLPANFTGKYLHSTMSALSSWTLTKTHLKPAASDQLYTPMAREFQRKHTTGGSTIEEQRARWERKRIRTAKELIETEQRYFEQLELVVVYFIEILKAKGTLQPGVRDAIFCTLKAIHSVNRTLLSNLENGKFGLAFDLFCPHLHLYITYTDNMEQAIKVLQEQIRKNKQFVRFKKLQESRPEFQGLKLEDLLPLPHKRVYQYKHLLRDLIENTSPDCPEFQQLTNAVKAVSEVSRHVEDRARSHENHLQMLRVQKMLKGRWSKVLAPGRKYIREGWLTIVPSKGEDLKHKMFFLFSDVLLMAKPCHPLHPVHSDKFAWQKTYPLIEGTVEKVFGHTKSQGGLINLTFPEEKLLVMSNDQEDINDWYRCLSAAIGQLRSRSVFVLRKDNLARRPLRSDRNTTLEETYLTPSQSGNKRSLNSDQRQVKDMDANSQPIHEGTAVKRIRLETNSTMRHEDAGPSVEQSGTNCTIL</sequence>
<evidence type="ECO:0008006" key="6">
    <source>
        <dbReference type="Google" id="ProtNLM"/>
    </source>
</evidence>
<gene>
    <name evidence="4" type="ORF">chiPu_0011188</name>
</gene>
<evidence type="ECO:0000313" key="4">
    <source>
        <dbReference type="EMBL" id="GCC32724.1"/>
    </source>
</evidence>
<evidence type="ECO:0000256" key="1">
    <source>
        <dbReference type="SAM" id="MobiDB-lite"/>
    </source>
</evidence>
<dbReference type="InterPro" id="IPR011993">
    <property type="entry name" value="PH-like_dom_sf"/>
</dbReference>
<dbReference type="InterPro" id="IPR001849">
    <property type="entry name" value="PH_domain"/>
</dbReference>
<dbReference type="PANTHER" id="PTHR47056">
    <property type="entry name" value="RHO GUANINE NUCLEOTIDE EXCHANGE FACTOR 39"/>
    <property type="match status" value="1"/>
</dbReference>
<dbReference type="InterPro" id="IPR000219">
    <property type="entry name" value="DH_dom"/>
</dbReference>
<feature type="domain" description="DH" evidence="3">
    <location>
        <begin position="111"/>
        <end position="286"/>
    </location>
</feature>
<dbReference type="EMBL" id="BEZZ01000456">
    <property type="protein sequence ID" value="GCC32724.1"/>
    <property type="molecule type" value="Genomic_DNA"/>
</dbReference>
<dbReference type="InterPro" id="IPR035899">
    <property type="entry name" value="DBL_dom_sf"/>
</dbReference>
<evidence type="ECO:0000259" key="2">
    <source>
        <dbReference type="PROSITE" id="PS50003"/>
    </source>
</evidence>
<feature type="compositionally biased region" description="Polar residues" evidence="1">
    <location>
        <begin position="507"/>
        <end position="517"/>
    </location>
</feature>
<feature type="compositionally biased region" description="Polar residues" evidence="1">
    <location>
        <begin position="453"/>
        <end position="468"/>
    </location>
</feature>
<feature type="domain" description="PH" evidence="2">
    <location>
        <begin position="316"/>
        <end position="420"/>
    </location>
</feature>
<dbReference type="Proteomes" id="UP000287033">
    <property type="component" value="Unassembled WGS sequence"/>
</dbReference>
<feature type="compositionally biased region" description="Basic and acidic residues" evidence="1">
    <location>
        <begin position="24"/>
        <end position="38"/>
    </location>
</feature>
<dbReference type="OrthoDB" id="660555at2759"/>
<dbReference type="GO" id="GO:0005085">
    <property type="term" value="F:guanyl-nucleotide exchange factor activity"/>
    <property type="evidence" value="ECO:0007669"/>
    <property type="project" value="InterPro"/>
</dbReference>
<dbReference type="SUPFAM" id="SSF50729">
    <property type="entry name" value="PH domain-like"/>
    <property type="match status" value="1"/>
</dbReference>
<proteinExistence type="predicted"/>
<dbReference type="PROSITE" id="PS50010">
    <property type="entry name" value="DH_2"/>
    <property type="match status" value="1"/>
</dbReference>
<organism evidence="4 5">
    <name type="scientific">Chiloscyllium punctatum</name>
    <name type="common">Brownbanded bambooshark</name>
    <name type="synonym">Hemiscyllium punctatum</name>
    <dbReference type="NCBI Taxonomy" id="137246"/>
    <lineage>
        <taxon>Eukaryota</taxon>
        <taxon>Metazoa</taxon>
        <taxon>Chordata</taxon>
        <taxon>Craniata</taxon>
        <taxon>Vertebrata</taxon>
        <taxon>Chondrichthyes</taxon>
        <taxon>Elasmobranchii</taxon>
        <taxon>Galeomorphii</taxon>
        <taxon>Galeoidea</taxon>
        <taxon>Orectolobiformes</taxon>
        <taxon>Hemiscylliidae</taxon>
        <taxon>Chiloscyllium</taxon>
    </lineage>
</organism>
<dbReference type="SUPFAM" id="SSF48065">
    <property type="entry name" value="DBL homology domain (DH-domain)"/>
    <property type="match status" value="1"/>
</dbReference>
<dbReference type="SMART" id="SM00325">
    <property type="entry name" value="RhoGEF"/>
    <property type="match status" value="1"/>
</dbReference>
<comment type="caution">
    <text evidence="4">The sequence shown here is derived from an EMBL/GenBank/DDBJ whole genome shotgun (WGS) entry which is preliminary data.</text>
</comment>
<feature type="region of interest" description="Disordered" evidence="1">
    <location>
        <begin position="24"/>
        <end position="44"/>
    </location>
</feature>
<dbReference type="Gene3D" id="2.30.29.30">
    <property type="entry name" value="Pleckstrin-homology domain (PH domain)/Phosphotyrosine-binding domain (PTB)"/>
    <property type="match status" value="1"/>
</dbReference>
<dbReference type="PROSITE" id="PS50003">
    <property type="entry name" value="PH_DOMAIN"/>
    <property type="match status" value="1"/>
</dbReference>
<feature type="region of interest" description="Disordered" evidence="1">
    <location>
        <begin position="446"/>
        <end position="485"/>
    </location>
</feature>
<keyword evidence="5" id="KW-1185">Reference proteome</keyword>
<feature type="region of interest" description="Disordered" evidence="1">
    <location>
        <begin position="497"/>
        <end position="517"/>
    </location>
</feature>
<dbReference type="InterPro" id="IPR042987">
    <property type="entry name" value="ARHGEF39"/>
</dbReference>
<reference evidence="4 5" key="1">
    <citation type="journal article" date="2018" name="Nat. Ecol. Evol.">
        <title>Shark genomes provide insights into elasmobranch evolution and the origin of vertebrates.</title>
        <authorList>
            <person name="Hara Y"/>
            <person name="Yamaguchi K"/>
            <person name="Onimaru K"/>
            <person name="Kadota M"/>
            <person name="Koyanagi M"/>
            <person name="Keeley SD"/>
            <person name="Tatsumi K"/>
            <person name="Tanaka K"/>
            <person name="Motone F"/>
            <person name="Kageyama Y"/>
            <person name="Nozu R"/>
            <person name="Adachi N"/>
            <person name="Nishimura O"/>
            <person name="Nakagawa R"/>
            <person name="Tanegashima C"/>
            <person name="Kiyatake I"/>
            <person name="Matsumoto R"/>
            <person name="Murakumo K"/>
            <person name="Nishida K"/>
            <person name="Terakita A"/>
            <person name="Kuratani S"/>
            <person name="Sato K"/>
            <person name="Hyodo S Kuraku.S."/>
        </authorList>
    </citation>
    <scope>NUCLEOTIDE SEQUENCE [LARGE SCALE GENOMIC DNA]</scope>
</reference>
<dbReference type="PANTHER" id="PTHR47056:SF1">
    <property type="entry name" value="RHO GUANINE NUCLEOTIDE EXCHANGE FACTOR 39"/>
    <property type="match status" value="1"/>
</dbReference>
<evidence type="ECO:0000313" key="5">
    <source>
        <dbReference type="Proteomes" id="UP000287033"/>
    </source>
</evidence>
<dbReference type="STRING" id="137246.A0A401SQP9"/>
<evidence type="ECO:0000259" key="3">
    <source>
        <dbReference type="PROSITE" id="PS50010"/>
    </source>
</evidence>
<dbReference type="Gene3D" id="1.20.900.10">
    <property type="entry name" value="Dbl homology (DH) domain"/>
    <property type="match status" value="1"/>
</dbReference>
<dbReference type="Pfam" id="PF00621">
    <property type="entry name" value="RhoGEF"/>
    <property type="match status" value="1"/>
</dbReference>
<dbReference type="GO" id="GO:0005886">
    <property type="term" value="C:plasma membrane"/>
    <property type="evidence" value="ECO:0007669"/>
    <property type="project" value="TreeGrafter"/>
</dbReference>
<accession>A0A401SQP9</accession>
<dbReference type="OMA" id="KPLRHNN"/>